<protein>
    <submittedName>
        <fullName evidence="1">Uncharacterized protein</fullName>
    </submittedName>
</protein>
<keyword evidence="2" id="KW-1185">Reference proteome</keyword>
<evidence type="ECO:0000313" key="1">
    <source>
        <dbReference type="EMBL" id="QKQ98991.1"/>
    </source>
</evidence>
<dbReference type="AlphaFoldDB" id="A0A6N0NQM7"/>
<dbReference type="EMBL" id="CP049074">
    <property type="protein sequence ID" value="QKQ98991.1"/>
    <property type="molecule type" value="Genomic_DNA"/>
</dbReference>
<evidence type="ECO:0000313" key="2">
    <source>
        <dbReference type="Proteomes" id="UP000509301"/>
    </source>
</evidence>
<gene>
    <name evidence="1" type="ORF">GWK48_07610</name>
</gene>
<dbReference type="RefSeq" id="WP_174631065.1">
    <property type="nucleotide sequence ID" value="NZ_CP049074.1"/>
</dbReference>
<name>A0A6N0NQM7_9CREN</name>
<sequence>MSLRIAGVGELPILGYLKNLSCAAYDGFYTAGRDQQMKEYMEDVKKHQEEIMNTLNIKCEEFNKFIEDREFLEL</sequence>
<proteinExistence type="predicted"/>
<reference evidence="1 2" key="1">
    <citation type="submission" date="2020-02" db="EMBL/GenBank/DDBJ databases">
        <title>Comparative genome analysis reveals the metabolism and evolution of the thermophilic archaeal genus Metallosphaera.</title>
        <authorList>
            <person name="Jiang C."/>
        </authorList>
    </citation>
    <scope>NUCLEOTIDE SEQUENCE [LARGE SCALE GENOMIC DNA]</scope>
    <source>
        <strain evidence="1 2">Ric-A</strain>
    </source>
</reference>
<organism evidence="1 2">
    <name type="scientific">Metallosphaera tengchongensis</name>
    <dbReference type="NCBI Taxonomy" id="1532350"/>
    <lineage>
        <taxon>Archaea</taxon>
        <taxon>Thermoproteota</taxon>
        <taxon>Thermoprotei</taxon>
        <taxon>Sulfolobales</taxon>
        <taxon>Sulfolobaceae</taxon>
        <taxon>Metallosphaera</taxon>
    </lineage>
</organism>
<dbReference type="GeneID" id="55641805"/>
<dbReference type="Proteomes" id="UP000509301">
    <property type="component" value="Chromosome"/>
</dbReference>
<accession>A0A6N0NQM7</accession>
<dbReference type="KEGG" id="mten:GWK48_07610"/>